<dbReference type="EMBL" id="CAQQ02186286">
    <property type="status" value="NOT_ANNOTATED_CDS"/>
    <property type="molecule type" value="Genomic_DNA"/>
</dbReference>
<accession>T1GF96</accession>
<keyword evidence="2" id="KW-1185">Reference proteome</keyword>
<dbReference type="EMBL" id="CAQQ02186287">
    <property type="status" value="NOT_ANNOTATED_CDS"/>
    <property type="molecule type" value="Genomic_DNA"/>
</dbReference>
<dbReference type="AlphaFoldDB" id="T1GF96"/>
<dbReference type="EMBL" id="CAQQ02186288">
    <property type="status" value="NOT_ANNOTATED_CDS"/>
    <property type="molecule type" value="Genomic_DNA"/>
</dbReference>
<sequence length="118" mass="13905">HKRKVYILQAGFENNSQTVSQGKFSFYADKDNFLIAFFCCCIPLIHFQRLEEADGICLNVRRYKRKRKEENYRREIEWEASNLMEMGFIARDARVVGDERPFLQCAALSCRFSHIAAE</sequence>
<proteinExistence type="predicted"/>
<reference evidence="1" key="2">
    <citation type="submission" date="2015-06" db="UniProtKB">
        <authorList>
            <consortium name="EnsemblMetazoa"/>
        </authorList>
    </citation>
    <scope>IDENTIFICATION</scope>
</reference>
<organism evidence="1 2">
    <name type="scientific">Megaselia scalaris</name>
    <name type="common">Humpbacked fly</name>
    <name type="synonym">Phora scalaris</name>
    <dbReference type="NCBI Taxonomy" id="36166"/>
    <lineage>
        <taxon>Eukaryota</taxon>
        <taxon>Metazoa</taxon>
        <taxon>Ecdysozoa</taxon>
        <taxon>Arthropoda</taxon>
        <taxon>Hexapoda</taxon>
        <taxon>Insecta</taxon>
        <taxon>Pterygota</taxon>
        <taxon>Neoptera</taxon>
        <taxon>Endopterygota</taxon>
        <taxon>Diptera</taxon>
        <taxon>Brachycera</taxon>
        <taxon>Muscomorpha</taxon>
        <taxon>Platypezoidea</taxon>
        <taxon>Phoridae</taxon>
        <taxon>Megaseliini</taxon>
        <taxon>Megaselia</taxon>
    </lineage>
</organism>
<dbReference type="EnsemblMetazoa" id="MESCA002031-RA">
    <property type="protein sequence ID" value="MESCA002031-PA"/>
    <property type="gene ID" value="MESCA002031"/>
</dbReference>
<protein>
    <submittedName>
        <fullName evidence="1">Uncharacterized protein</fullName>
    </submittedName>
</protein>
<reference evidence="2" key="1">
    <citation type="submission" date="2013-02" db="EMBL/GenBank/DDBJ databases">
        <authorList>
            <person name="Hughes D."/>
        </authorList>
    </citation>
    <scope>NUCLEOTIDE SEQUENCE</scope>
    <source>
        <strain>Durham</strain>
        <strain evidence="2">NC isolate 2 -- Noor lab</strain>
    </source>
</reference>
<name>T1GF96_MEGSC</name>
<dbReference type="HOGENOM" id="CLU_2078928_0_0_1"/>
<dbReference type="Proteomes" id="UP000015102">
    <property type="component" value="Unassembled WGS sequence"/>
</dbReference>
<evidence type="ECO:0000313" key="2">
    <source>
        <dbReference type="Proteomes" id="UP000015102"/>
    </source>
</evidence>
<evidence type="ECO:0000313" key="1">
    <source>
        <dbReference type="EnsemblMetazoa" id="MESCA002031-PA"/>
    </source>
</evidence>